<proteinExistence type="predicted"/>
<organism evidence="1 2">
    <name type="scientific">Rosa chinensis</name>
    <name type="common">China rose</name>
    <dbReference type="NCBI Taxonomy" id="74649"/>
    <lineage>
        <taxon>Eukaryota</taxon>
        <taxon>Viridiplantae</taxon>
        <taxon>Streptophyta</taxon>
        <taxon>Embryophyta</taxon>
        <taxon>Tracheophyta</taxon>
        <taxon>Spermatophyta</taxon>
        <taxon>Magnoliopsida</taxon>
        <taxon>eudicotyledons</taxon>
        <taxon>Gunneridae</taxon>
        <taxon>Pentapetalae</taxon>
        <taxon>rosids</taxon>
        <taxon>fabids</taxon>
        <taxon>Rosales</taxon>
        <taxon>Rosaceae</taxon>
        <taxon>Rosoideae</taxon>
        <taxon>Rosoideae incertae sedis</taxon>
        <taxon>Rosa</taxon>
    </lineage>
</organism>
<keyword evidence="2" id="KW-1185">Reference proteome</keyword>
<dbReference type="Gramene" id="PRQ39651">
    <property type="protein sequence ID" value="PRQ39651"/>
    <property type="gene ID" value="RchiOBHm_Chr4g0427601"/>
</dbReference>
<gene>
    <name evidence="1" type="ORF">RchiOBHm_Chr4g0427601</name>
</gene>
<dbReference type="EMBL" id="PDCK01000042">
    <property type="protein sequence ID" value="PRQ39651.1"/>
    <property type="molecule type" value="Genomic_DNA"/>
</dbReference>
<accession>A0A2P6QZP4</accession>
<evidence type="ECO:0000313" key="1">
    <source>
        <dbReference type="EMBL" id="PRQ39651.1"/>
    </source>
</evidence>
<sequence length="80" mass="9368">MIAQSYTVHKHCSFHCSYQQWNGGFALELYTKGLSFVLCSRSFTLTAQPGTNASFYFRFGLGYRRSMKRRYQLYRSSSQI</sequence>
<dbReference type="Proteomes" id="UP000238479">
    <property type="component" value="Chromosome 4"/>
</dbReference>
<evidence type="ECO:0000313" key="2">
    <source>
        <dbReference type="Proteomes" id="UP000238479"/>
    </source>
</evidence>
<comment type="caution">
    <text evidence="1">The sequence shown here is derived from an EMBL/GenBank/DDBJ whole genome shotgun (WGS) entry which is preliminary data.</text>
</comment>
<reference evidence="1 2" key="1">
    <citation type="journal article" date="2018" name="Nat. Genet.">
        <title>The Rosa genome provides new insights in the design of modern roses.</title>
        <authorList>
            <person name="Bendahmane M."/>
        </authorList>
    </citation>
    <scope>NUCLEOTIDE SEQUENCE [LARGE SCALE GENOMIC DNA]</scope>
    <source>
        <strain evidence="2">cv. Old Blush</strain>
    </source>
</reference>
<protein>
    <submittedName>
        <fullName evidence="1">Uncharacterized protein</fullName>
    </submittedName>
</protein>
<name>A0A2P6QZP4_ROSCH</name>
<dbReference type="AlphaFoldDB" id="A0A2P6QZP4"/>